<evidence type="ECO:0000313" key="1">
    <source>
        <dbReference type="EMBL" id="CAJ2648506.1"/>
    </source>
</evidence>
<gene>
    <name evidence="1" type="ORF">MILVUS5_LOCUS16838</name>
</gene>
<comment type="caution">
    <text evidence="1">The sequence shown here is derived from an EMBL/GenBank/DDBJ whole genome shotgun (WGS) entry which is preliminary data.</text>
</comment>
<protein>
    <submittedName>
        <fullName evidence="1">Uncharacterized protein</fullName>
    </submittedName>
</protein>
<proteinExistence type="predicted"/>
<organism evidence="1 2">
    <name type="scientific">Trifolium pratense</name>
    <name type="common">Red clover</name>
    <dbReference type="NCBI Taxonomy" id="57577"/>
    <lineage>
        <taxon>Eukaryota</taxon>
        <taxon>Viridiplantae</taxon>
        <taxon>Streptophyta</taxon>
        <taxon>Embryophyta</taxon>
        <taxon>Tracheophyta</taxon>
        <taxon>Spermatophyta</taxon>
        <taxon>Magnoliopsida</taxon>
        <taxon>eudicotyledons</taxon>
        <taxon>Gunneridae</taxon>
        <taxon>Pentapetalae</taxon>
        <taxon>rosids</taxon>
        <taxon>fabids</taxon>
        <taxon>Fabales</taxon>
        <taxon>Fabaceae</taxon>
        <taxon>Papilionoideae</taxon>
        <taxon>50 kb inversion clade</taxon>
        <taxon>NPAAA clade</taxon>
        <taxon>Hologalegina</taxon>
        <taxon>IRL clade</taxon>
        <taxon>Trifolieae</taxon>
        <taxon>Trifolium</taxon>
    </lineage>
</organism>
<accession>A0ACB0JUK8</accession>
<reference evidence="1" key="1">
    <citation type="submission" date="2023-10" db="EMBL/GenBank/DDBJ databases">
        <authorList>
            <person name="Rodriguez Cubillos JULIANA M."/>
            <person name="De Vega J."/>
        </authorList>
    </citation>
    <scope>NUCLEOTIDE SEQUENCE</scope>
</reference>
<sequence>MVFEDKHVNRCFCRSTHSRIQVVIQSIWDGSDLISYVENNGLHAASKSSSKTKITRSSRQLCSTWNTFALRVDLMYQFLQELLFKAIK</sequence>
<name>A0ACB0JUK8_TRIPR</name>
<keyword evidence="2" id="KW-1185">Reference proteome</keyword>
<dbReference type="Proteomes" id="UP001177021">
    <property type="component" value="Unassembled WGS sequence"/>
</dbReference>
<evidence type="ECO:0000313" key="2">
    <source>
        <dbReference type="Proteomes" id="UP001177021"/>
    </source>
</evidence>
<dbReference type="EMBL" id="CASHSV030000109">
    <property type="protein sequence ID" value="CAJ2648506.1"/>
    <property type="molecule type" value="Genomic_DNA"/>
</dbReference>